<dbReference type="Gene3D" id="1.25.40.390">
    <property type="match status" value="1"/>
</dbReference>
<dbReference type="SUPFAM" id="SSF48452">
    <property type="entry name" value="TPR-like"/>
    <property type="match status" value="1"/>
</dbReference>
<dbReference type="AlphaFoldDB" id="A0A953HMM7"/>
<dbReference type="Pfam" id="PF07980">
    <property type="entry name" value="SusD_RagB"/>
    <property type="match status" value="1"/>
</dbReference>
<evidence type="ECO:0000256" key="5">
    <source>
        <dbReference type="ARBA" id="ARBA00023237"/>
    </source>
</evidence>
<evidence type="ECO:0000256" key="2">
    <source>
        <dbReference type="ARBA" id="ARBA00006275"/>
    </source>
</evidence>
<gene>
    <name evidence="7" type="ORF">KUV50_11575</name>
</gene>
<comment type="similarity">
    <text evidence="2">Belongs to the SusD family.</text>
</comment>
<keyword evidence="4" id="KW-0472">Membrane</keyword>
<keyword evidence="5" id="KW-0998">Cell outer membrane</keyword>
<dbReference type="RefSeq" id="WP_222580318.1">
    <property type="nucleotide sequence ID" value="NZ_JAHVHU010000010.1"/>
</dbReference>
<dbReference type="InterPro" id="IPR012944">
    <property type="entry name" value="SusD_RagB_dom"/>
</dbReference>
<keyword evidence="8" id="KW-1185">Reference proteome</keyword>
<name>A0A953HMM7_9BACT</name>
<organism evidence="7 8">
    <name type="scientific">Membranihabitans marinus</name>
    <dbReference type="NCBI Taxonomy" id="1227546"/>
    <lineage>
        <taxon>Bacteria</taxon>
        <taxon>Pseudomonadati</taxon>
        <taxon>Bacteroidota</taxon>
        <taxon>Saprospiria</taxon>
        <taxon>Saprospirales</taxon>
        <taxon>Saprospiraceae</taxon>
        <taxon>Membranihabitans</taxon>
    </lineage>
</organism>
<protein>
    <submittedName>
        <fullName evidence="7">RagB/SusD family nutrient uptake outer membrane protein</fullName>
    </submittedName>
</protein>
<keyword evidence="3" id="KW-0732">Signal</keyword>
<sequence length="660" mass="75914">MKRIYINICLITSLFFINGCTNLDEEYFNQIAPSTFYNSQSDVAAAIARVYEHTSWALHSDADWWKVSELSSDHFVWTQKGRHGYDQARWIQLHGHSWTYLHNEIFGVWRAMYQGIGYAYNTYNDFERVVKPKAESFGLSKSDIERAQSEMLVLAALYHLYLMDAYGPTIPLFTPEIEGDARPPSSEGTEVFDWIEKTLKENLPKLGRHQAGTKDELYGRIDQATCAAILARLYLNADVTIGVPKYDQAEEYAQRIIDGEYGNYSLDESWQLQFNFDNDRSNSILWAFPCEKNQLRRVTIPCGGHYQAAFFYRSEYGNGCNGTHLQPSQTTDGEFFEDKYGQGSPYQKYYDGDERRVPYFCNQKGERTGIFSIGTQSVPGHTYKGRAAFDNASEEWRFTSGQDTLFVVDRVGRFSEIANRWADSGDPRYQELVNSHNFLYLLENASKEELASVRSDLANPGEGVTKGEENSGFRYRKYPIYPDEFEAGAGNWNSDFAVIRLAEIYYTLAECKLRKGEVAAAAELLDAVRRPYFTQPGADEAQTRQVRFENGEIEDVREPPISYRTATTESGNINEFWNAASYVQNPELLDMDELLDEWGREFIGEGRRMVDLKRFGKYTKGRWWNKNKDTDDKYEVLPIPQRVLVANENIIQNPGYQTIQ</sequence>
<comment type="subcellular location">
    <subcellularLocation>
        <location evidence="1">Cell outer membrane</location>
    </subcellularLocation>
</comment>
<dbReference type="GO" id="GO:0009279">
    <property type="term" value="C:cell outer membrane"/>
    <property type="evidence" value="ECO:0007669"/>
    <property type="project" value="UniProtKB-SubCell"/>
</dbReference>
<accession>A0A953HMM7</accession>
<comment type="caution">
    <text evidence="7">The sequence shown here is derived from an EMBL/GenBank/DDBJ whole genome shotgun (WGS) entry which is preliminary data.</text>
</comment>
<evidence type="ECO:0000256" key="4">
    <source>
        <dbReference type="ARBA" id="ARBA00023136"/>
    </source>
</evidence>
<evidence type="ECO:0000259" key="6">
    <source>
        <dbReference type="Pfam" id="PF07980"/>
    </source>
</evidence>
<proteinExistence type="inferred from homology"/>
<evidence type="ECO:0000256" key="3">
    <source>
        <dbReference type="ARBA" id="ARBA00022729"/>
    </source>
</evidence>
<evidence type="ECO:0000313" key="7">
    <source>
        <dbReference type="EMBL" id="MBY5958779.1"/>
    </source>
</evidence>
<feature type="domain" description="RagB/SusD" evidence="6">
    <location>
        <begin position="461"/>
        <end position="656"/>
    </location>
</feature>
<reference evidence="7" key="1">
    <citation type="submission" date="2021-06" db="EMBL/GenBank/DDBJ databases">
        <title>44 bacteria genomes isolated from Dapeng, Shenzhen.</title>
        <authorList>
            <person name="Zheng W."/>
            <person name="Yu S."/>
            <person name="Huang Y."/>
        </authorList>
    </citation>
    <scope>NUCLEOTIDE SEQUENCE</scope>
    <source>
        <strain evidence="7">DP5N28-2</strain>
    </source>
</reference>
<dbReference type="EMBL" id="JAHVHU010000010">
    <property type="protein sequence ID" value="MBY5958779.1"/>
    <property type="molecule type" value="Genomic_DNA"/>
</dbReference>
<dbReference type="InterPro" id="IPR011990">
    <property type="entry name" value="TPR-like_helical_dom_sf"/>
</dbReference>
<dbReference type="Proteomes" id="UP000753961">
    <property type="component" value="Unassembled WGS sequence"/>
</dbReference>
<evidence type="ECO:0000256" key="1">
    <source>
        <dbReference type="ARBA" id="ARBA00004442"/>
    </source>
</evidence>
<evidence type="ECO:0000313" key="8">
    <source>
        <dbReference type="Proteomes" id="UP000753961"/>
    </source>
</evidence>